<dbReference type="Proteomes" id="UP000002255">
    <property type="component" value="Chromosome"/>
</dbReference>
<dbReference type="HOGENOM" id="CLU_024920_3_2_11"/>
<dbReference type="InterPro" id="IPR003362">
    <property type="entry name" value="Bact_transf"/>
</dbReference>
<evidence type="ECO:0000313" key="9">
    <source>
        <dbReference type="EMBL" id="ACZ31933.1"/>
    </source>
</evidence>
<evidence type="ECO:0000256" key="6">
    <source>
        <dbReference type="ARBA" id="ARBA00023136"/>
    </source>
</evidence>
<feature type="transmembrane region" description="Helical" evidence="7">
    <location>
        <begin position="41"/>
        <end position="61"/>
    </location>
</feature>
<evidence type="ECO:0000256" key="4">
    <source>
        <dbReference type="ARBA" id="ARBA00022692"/>
    </source>
</evidence>
<dbReference type="PANTHER" id="PTHR30576">
    <property type="entry name" value="COLANIC BIOSYNTHESIS UDP-GLUCOSE LIPID CARRIER TRANSFERASE"/>
    <property type="match status" value="1"/>
</dbReference>
<keyword evidence="10" id="KW-1185">Reference proteome</keyword>
<comment type="subcellular location">
    <subcellularLocation>
        <location evidence="1">Membrane</location>
        <topology evidence="1">Multi-pass membrane protein</topology>
    </subcellularLocation>
</comment>
<feature type="transmembrane region" description="Helical" evidence="7">
    <location>
        <begin position="115"/>
        <end position="132"/>
    </location>
</feature>
<evidence type="ECO:0000259" key="8">
    <source>
        <dbReference type="Pfam" id="PF02397"/>
    </source>
</evidence>
<evidence type="ECO:0000256" key="3">
    <source>
        <dbReference type="ARBA" id="ARBA00022679"/>
    </source>
</evidence>
<organism evidence="9 10">
    <name type="scientific">Xylanimonas cellulosilytica (strain DSM 15894 / JCM 12276 / CECT 5975 / KCTC 9989 / LMG 20990 / NBRC 107835 / XIL07)</name>
    <dbReference type="NCBI Taxonomy" id="446471"/>
    <lineage>
        <taxon>Bacteria</taxon>
        <taxon>Bacillati</taxon>
        <taxon>Actinomycetota</taxon>
        <taxon>Actinomycetes</taxon>
        <taxon>Micrococcales</taxon>
        <taxon>Promicromonosporaceae</taxon>
        <taxon>Xylanimonas</taxon>
    </lineage>
</organism>
<dbReference type="Gene3D" id="3.40.50.720">
    <property type="entry name" value="NAD(P)-binding Rossmann-like Domain"/>
    <property type="match status" value="1"/>
</dbReference>
<reference evidence="9 10" key="2">
    <citation type="journal article" date="2010" name="Stand. Genomic Sci.">
        <title>Complete genome sequence of Xylanimonas cellulosilytica type strain (XIL07).</title>
        <authorList>
            <person name="Foster B."/>
            <person name="Pukall R."/>
            <person name="Abt B."/>
            <person name="Nolan M."/>
            <person name="Glavina Del Rio T."/>
            <person name="Chen F."/>
            <person name="Lucas S."/>
            <person name="Tice H."/>
            <person name="Pitluck S."/>
            <person name="Cheng J.-F."/>
            <person name="Chertkov O."/>
            <person name="Brettin T."/>
            <person name="Han C."/>
            <person name="Detter J.C."/>
            <person name="Bruce D."/>
            <person name="Goodwin L."/>
            <person name="Ivanova N."/>
            <person name="Mavromatis K."/>
            <person name="Pati A."/>
            <person name="Mikhailova N."/>
            <person name="Chen A."/>
            <person name="Palaniappan K."/>
            <person name="Land M."/>
            <person name="Hauser L."/>
            <person name="Chang Y.-J."/>
            <person name="Jeffries C.D."/>
            <person name="Chain P."/>
            <person name="Rohde M."/>
            <person name="Goeker M."/>
            <person name="Bristow J."/>
            <person name="Eisen J.A."/>
            <person name="Markowitz V."/>
            <person name="Hugenholtz P."/>
            <person name="Kyrpides N.C."/>
            <person name="Klenk H.-P."/>
            <person name="Lapidus A."/>
        </authorList>
    </citation>
    <scope>NUCLEOTIDE SEQUENCE [LARGE SCALE GENOMIC DNA]</scope>
    <source>
        <strain evidence="10">DSM 15894 / CECT 5975 / LMG 20990 / XIL07</strain>
    </source>
</reference>
<dbReference type="STRING" id="446471.Xcel_2926"/>
<feature type="transmembrane region" description="Helical" evidence="7">
    <location>
        <begin position="138"/>
        <end position="157"/>
    </location>
</feature>
<accession>D1BZ36</accession>
<feature type="transmembrane region" description="Helical" evidence="7">
    <location>
        <begin position="73"/>
        <end position="94"/>
    </location>
</feature>
<name>D1BZ36_XYLCX</name>
<evidence type="ECO:0000256" key="2">
    <source>
        <dbReference type="ARBA" id="ARBA00006464"/>
    </source>
</evidence>
<evidence type="ECO:0000256" key="5">
    <source>
        <dbReference type="ARBA" id="ARBA00022989"/>
    </source>
</evidence>
<dbReference type="InterPro" id="IPR017475">
    <property type="entry name" value="EPS_sugar_tfrase"/>
</dbReference>
<dbReference type="RefSeq" id="WP_012879675.1">
    <property type="nucleotide sequence ID" value="NC_013530.1"/>
</dbReference>
<gene>
    <name evidence="9" type="ordered locus">Xcel_2926</name>
</gene>
<dbReference type="KEGG" id="xce:Xcel_2926"/>
<evidence type="ECO:0000256" key="1">
    <source>
        <dbReference type="ARBA" id="ARBA00004141"/>
    </source>
</evidence>
<feature type="domain" description="Bacterial sugar transferase" evidence="8">
    <location>
        <begin position="307"/>
        <end position="495"/>
    </location>
</feature>
<dbReference type="PANTHER" id="PTHR30576:SF10">
    <property type="entry name" value="SLL5057 PROTEIN"/>
    <property type="match status" value="1"/>
</dbReference>
<evidence type="ECO:0000313" key="10">
    <source>
        <dbReference type="Proteomes" id="UP000002255"/>
    </source>
</evidence>
<dbReference type="eggNOG" id="COG1086">
    <property type="taxonomic scope" value="Bacteria"/>
</dbReference>
<dbReference type="Pfam" id="PF02397">
    <property type="entry name" value="Bac_transf"/>
    <property type="match status" value="1"/>
</dbReference>
<keyword evidence="6 7" id="KW-0472">Membrane</keyword>
<protein>
    <submittedName>
        <fullName evidence="9">Exopolysaccharide biosynthesis polyprenyl glycosylphosphotransferase</fullName>
        <ecNumber evidence="9">2.7.8.6</ecNumber>
    </submittedName>
</protein>
<keyword evidence="3 9" id="KW-0808">Transferase</keyword>
<proteinExistence type="inferred from homology"/>
<sequence length="501" mass="53923">MSAVTQGSLVSPRGALRAQGLAATRDAFRGERWHLDYRHRVATTDVLVVSASIMIASFVRALELGPAHTAGAIAIRVGMSVGLASLWMIALALGRAYDPRVFGSGPLEYHRVFNASWKLFSIVTVAAFLVSAEAARTYVLIALPVGLVGLLAARFGWRRWLHRHRVDRGMTTAVLAIGLRDQAERLIRELNGRPTSGYRVVGVCTPTGTVRAGDEISGVPVLGDLRNAGMVAAQVGADCVAVSGSDAITADVVRRLGWELEPVGVDLMLTAELADVAGPRITVTPAAGVSLLHVDAPRFAGPRFVAKAAMDWTGAALLTLLMSPVLLVVAVAVKATSRGPVLFKQDRVGRGGQTFGMLKFRSMVVDAEQRVADVAQEGNDGAGVLFKRRHDPRVTRVGRVLRRFSLDELPQLFNVLAGQMSLVGPRPPLPAEVSQYEARMRRRLLVKPGLTGLWQVGGRSDLPWEECVRLDVYYAENWTPFGDLLILARTAKAVFSGAGAY</sequence>
<evidence type="ECO:0000256" key="7">
    <source>
        <dbReference type="SAM" id="Phobius"/>
    </source>
</evidence>
<dbReference type="Pfam" id="PF13727">
    <property type="entry name" value="CoA_binding_3"/>
    <property type="match status" value="1"/>
</dbReference>
<keyword evidence="5 7" id="KW-1133">Transmembrane helix</keyword>
<dbReference type="EMBL" id="CP001821">
    <property type="protein sequence ID" value="ACZ31933.1"/>
    <property type="molecule type" value="Genomic_DNA"/>
</dbReference>
<dbReference type="GO" id="GO:0047360">
    <property type="term" value="F:undecaprenyl-phosphate galactose phosphotransferase activity"/>
    <property type="evidence" value="ECO:0007669"/>
    <property type="project" value="UniProtKB-EC"/>
</dbReference>
<reference evidence="10" key="1">
    <citation type="submission" date="2009-11" db="EMBL/GenBank/DDBJ databases">
        <title>The complete chromosome of Xylanimonas cellulosilytica DSM 15894.</title>
        <authorList>
            <consortium name="US DOE Joint Genome Institute (JGI-PGF)"/>
            <person name="Lucas S."/>
            <person name="Copeland A."/>
            <person name="Lapidus A."/>
            <person name="Glavina del Rio T."/>
            <person name="Dalin E."/>
            <person name="Tice H."/>
            <person name="Bruce D."/>
            <person name="Goodwin L."/>
            <person name="Pitluck S."/>
            <person name="Kyrpides N."/>
            <person name="Mavromatis K."/>
            <person name="Ivanova N."/>
            <person name="Mikhailova N."/>
            <person name="Foster B."/>
            <person name="Clum A."/>
            <person name="Brettin T."/>
            <person name="Detter J.C."/>
            <person name="Han C."/>
            <person name="Larimer F."/>
            <person name="Land M."/>
            <person name="Hauser L."/>
            <person name="Markowitz V."/>
            <person name="Cheng J.F."/>
            <person name="Hugenholtz P."/>
            <person name="Woyke T."/>
            <person name="Wu D."/>
            <person name="Gehrich-Schroeter G."/>
            <person name="Schneider S."/>
            <person name="Pukall S.R."/>
            <person name="Klenk H.P."/>
            <person name="Eisen J.A."/>
        </authorList>
    </citation>
    <scope>NUCLEOTIDE SEQUENCE [LARGE SCALE GENOMIC DNA]</scope>
    <source>
        <strain evidence="10">DSM 15894 / CECT 5975 / LMG 20990 / XIL07</strain>
    </source>
</reference>
<dbReference type="EC" id="2.7.8.6" evidence="9"/>
<dbReference type="GO" id="GO:0016020">
    <property type="term" value="C:membrane"/>
    <property type="evidence" value="ECO:0007669"/>
    <property type="project" value="UniProtKB-SubCell"/>
</dbReference>
<comment type="similarity">
    <text evidence="2">Belongs to the bacterial sugar transferase family.</text>
</comment>
<dbReference type="AlphaFoldDB" id="D1BZ36"/>
<keyword evidence="4 7" id="KW-0812">Transmembrane</keyword>
<dbReference type="NCBIfam" id="TIGR03025">
    <property type="entry name" value="EPS_sugtrans"/>
    <property type="match status" value="1"/>
</dbReference>
<dbReference type="eggNOG" id="COG2148">
    <property type="taxonomic scope" value="Bacteria"/>
</dbReference>